<dbReference type="AlphaFoldDB" id="I7JUP8"/>
<dbReference type="PATRIC" id="fig|1423758.3.peg.62"/>
<organism evidence="2 3">
    <name type="scientific">Lactobacillus hominis DSM 23910 = CRBIP 24.179</name>
    <dbReference type="NCBI Taxonomy" id="1423758"/>
    <lineage>
        <taxon>Bacteria</taxon>
        <taxon>Bacillati</taxon>
        <taxon>Bacillota</taxon>
        <taxon>Bacilli</taxon>
        <taxon>Lactobacillales</taxon>
        <taxon>Lactobacillaceae</taxon>
        <taxon>Lactobacillus</taxon>
    </lineage>
</organism>
<dbReference type="Proteomes" id="UP000009320">
    <property type="component" value="Unassembled WGS sequence"/>
</dbReference>
<dbReference type="GeneID" id="82847993"/>
<proteinExistence type="predicted"/>
<evidence type="ECO:0000313" key="3">
    <source>
        <dbReference type="Proteomes" id="UP000009320"/>
    </source>
</evidence>
<keyword evidence="3" id="KW-1185">Reference proteome</keyword>
<dbReference type="InterPro" id="IPR007499">
    <property type="entry name" value="ERF_bacteria_virus"/>
</dbReference>
<protein>
    <submittedName>
        <fullName evidence="2">DNA single-strand annealing protein</fullName>
    </submittedName>
</protein>
<comment type="caution">
    <text evidence="2">The sequence shown here is derived from an EMBL/GenBank/DDBJ whole genome shotgun (WGS) entry which is preliminary data.</text>
</comment>
<accession>I7JUP8</accession>
<dbReference type="STRING" id="1423758.FC41_GL000058"/>
<dbReference type="eggNOG" id="ENOG5030KSD">
    <property type="taxonomic scope" value="Bacteria"/>
</dbReference>
<gene>
    <name evidence="2" type="ORF">BN55_09225</name>
</gene>
<name>I7JUP8_9LACO</name>
<evidence type="ECO:0000256" key="1">
    <source>
        <dbReference type="SAM" id="MobiDB-lite"/>
    </source>
</evidence>
<dbReference type="Pfam" id="PF04404">
    <property type="entry name" value="ERF"/>
    <property type="match status" value="1"/>
</dbReference>
<feature type="compositionally biased region" description="Low complexity" evidence="1">
    <location>
        <begin position="1"/>
        <end position="12"/>
    </location>
</feature>
<feature type="region of interest" description="Disordered" evidence="1">
    <location>
        <begin position="1"/>
        <end position="20"/>
    </location>
</feature>
<feature type="region of interest" description="Disordered" evidence="1">
    <location>
        <begin position="137"/>
        <end position="169"/>
    </location>
</feature>
<dbReference type="RefSeq" id="WP_008470391.1">
    <property type="nucleotide sequence ID" value="NZ_AYZP01000001.1"/>
</dbReference>
<reference evidence="2 3" key="1">
    <citation type="submission" date="2012-06" db="EMBL/GenBank/DDBJ databases">
        <title>Draft Genome Sequence of Lactobacillus hominis Strain CRBIP 24.179T, isolated from human intestine.</title>
        <authorList>
            <person name="Cousin S."/>
            <person name="Ma L."/>
            <person name="Bizet C."/>
            <person name="Loux V."/>
            <person name="Bouchier C."/>
            <person name="Clermont D."/>
            <person name="Creno S."/>
        </authorList>
    </citation>
    <scope>NUCLEOTIDE SEQUENCE [LARGE SCALE GENOMIC DNA]</scope>
    <source>
        <strain evidence="3">CRBIP 24.179T</strain>
    </source>
</reference>
<evidence type="ECO:0000313" key="2">
    <source>
        <dbReference type="EMBL" id="CCI81581.1"/>
    </source>
</evidence>
<dbReference type="EMBL" id="CAKE01000004">
    <property type="protein sequence ID" value="CCI81581.1"/>
    <property type="molecule type" value="Genomic_DNA"/>
</dbReference>
<sequence length="252" mass="28459">MTATKADSTSKAKSTKQNDSAFRSIQEKMSVSKTLNNSYGKFDYFNLELVLNVLKPLLAKHNARLVLKTEPMTVGNYLYQNATAKYIDPDFEIETSYAAREDAQKKGMDAPQISGSAASYAKKGALANLFLIDDGSTDPDSNKYHGTQQAKTTKPARTPKQAPTKAQSNVNELKKYTDEELTRQQVKYNGATTNIFNVYSQVLDKKSKDHENASKWWRNWFNQPTTPQGNLIRQFTEFYLRAQKAKEAKKES</sequence>
<dbReference type="OrthoDB" id="1625426at2"/>